<sequence>MDRVPEKLLPKSDREKFLHVPYKDRWNHLKPVIVSLYMGTYPGALKSATLDQVVQFMRTHYSFHAAQSEYPPRFRAWRVSKRIVRTEKEGIVTTLGKRKQPGTSTSQITVRHGDMELAVDAKKLKRYLKGKRPSVEAIMPGFFSSWSLPYKAFISSLSKPPDHASPFGHLESTPAYLNIRALTPGRAFDSPSPTMKLVYQNEKQDLASLFLQGRLMDFVKNINPNDRRTSINYFHDFYLHSFLMAKEWGLEPLSTDFSSDPSTSDRSSEIDLSVPPTQLCKWSVHEESDTDGDIEEDSPRSSFVDSLHNSITSNSFTNTPTDDLPLAQEIVVQTLEAEPKTLELDAWKLAIMAANAELLEDLFKRNNHCLPKGFENFHPFHFAAAFIDGGNKCCEVITSLHLILEPTYAFHHNEDDLGHTILDAFIVSILRSHTSLKPEFVSHGFHSSNRFPGEEKDICGRWDADTPQVRELFKEGYHRIPTKWKHAFCHTAVQAICHSIITIFASPSSPNINALSGLFLRRCTECGMELKLGPLHVIAMTAFYLAESGMRGETLFGALAVMTCLLTLGADESLKVNVSVDKILGAEVSGECHHPSVSALELMQAIPNNIFEGWTEDCQTGWVCLLQTLVRVEAEKDWRPPGNTDESLGSDASGDWDQALEPSANEVMGSQDDSSETSLCIIGCHDELMKLPCRGPAIGLIWATIQGELLTYRRVWEEDAWISINFSMKALRTWLEGDSPTFLTPLVQDPMLQDHSRCGWFYDDGLPFFCAVAGDICVRNFTNMPISSDRMSFIIHYDPLKRLGMR</sequence>
<evidence type="ECO:0000259" key="2">
    <source>
        <dbReference type="Pfam" id="PF14420"/>
    </source>
</evidence>
<evidence type="ECO:0000256" key="1">
    <source>
        <dbReference type="SAM" id="MobiDB-lite"/>
    </source>
</evidence>
<reference evidence="3" key="1">
    <citation type="journal article" date="2021" name="Nat. Commun.">
        <title>Genetic determinants of endophytism in the Arabidopsis root mycobiome.</title>
        <authorList>
            <person name="Mesny F."/>
            <person name="Miyauchi S."/>
            <person name="Thiergart T."/>
            <person name="Pickel B."/>
            <person name="Atanasova L."/>
            <person name="Karlsson M."/>
            <person name="Huettel B."/>
            <person name="Barry K.W."/>
            <person name="Haridas S."/>
            <person name="Chen C."/>
            <person name="Bauer D."/>
            <person name="Andreopoulos W."/>
            <person name="Pangilinan J."/>
            <person name="LaButti K."/>
            <person name="Riley R."/>
            <person name="Lipzen A."/>
            <person name="Clum A."/>
            <person name="Drula E."/>
            <person name="Henrissat B."/>
            <person name="Kohler A."/>
            <person name="Grigoriev I.V."/>
            <person name="Martin F.M."/>
            <person name="Hacquard S."/>
        </authorList>
    </citation>
    <scope>NUCLEOTIDE SEQUENCE</scope>
    <source>
        <strain evidence="3">MPI-CAGE-AT-0147</strain>
    </source>
</reference>
<dbReference type="EMBL" id="JAGMUV010000003">
    <property type="protein sequence ID" value="KAH7165284.1"/>
    <property type="molecule type" value="Genomic_DNA"/>
</dbReference>
<dbReference type="InterPro" id="IPR025676">
    <property type="entry name" value="Clr5_dom"/>
</dbReference>
<keyword evidence="4" id="KW-1185">Reference proteome</keyword>
<dbReference type="Pfam" id="PF14420">
    <property type="entry name" value="Clr5"/>
    <property type="match status" value="1"/>
</dbReference>
<dbReference type="OrthoDB" id="539213at2759"/>
<accession>A0A9P9FL68</accession>
<dbReference type="PANTHER" id="PTHR38788">
    <property type="entry name" value="CLR5 DOMAIN-CONTAINING PROTEIN"/>
    <property type="match status" value="1"/>
</dbReference>
<proteinExistence type="predicted"/>
<dbReference type="Proteomes" id="UP000738349">
    <property type="component" value="Unassembled WGS sequence"/>
</dbReference>
<comment type="caution">
    <text evidence="3">The sequence shown here is derived from an EMBL/GenBank/DDBJ whole genome shotgun (WGS) entry which is preliminary data.</text>
</comment>
<feature type="domain" description="Clr5" evidence="2">
    <location>
        <begin position="24"/>
        <end position="81"/>
    </location>
</feature>
<evidence type="ECO:0000313" key="4">
    <source>
        <dbReference type="Proteomes" id="UP000738349"/>
    </source>
</evidence>
<protein>
    <recommendedName>
        <fullName evidence="2">Clr5 domain-containing protein</fullName>
    </recommendedName>
</protein>
<name>A0A9P9FL68_9HYPO</name>
<organism evidence="3 4">
    <name type="scientific">Dactylonectria macrodidyma</name>
    <dbReference type="NCBI Taxonomy" id="307937"/>
    <lineage>
        <taxon>Eukaryota</taxon>
        <taxon>Fungi</taxon>
        <taxon>Dikarya</taxon>
        <taxon>Ascomycota</taxon>
        <taxon>Pezizomycotina</taxon>
        <taxon>Sordariomycetes</taxon>
        <taxon>Hypocreomycetidae</taxon>
        <taxon>Hypocreales</taxon>
        <taxon>Nectriaceae</taxon>
        <taxon>Dactylonectria</taxon>
    </lineage>
</organism>
<dbReference type="AlphaFoldDB" id="A0A9P9FL68"/>
<feature type="region of interest" description="Disordered" evidence="1">
    <location>
        <begin position="637"/>
        <end position="656"/>
    </location>
</feature>
<dbReference type="PANTHER" id="PTHR38788:SF3">
    <property type="entry name" value="CLR5 DOMAIN-CONTAINING PROTEIN"/>
    <property type="match status" value="1"/>
</dbReference>
<gene>
    <name evidence="3" type="ORF">EDB81DRAFT_778929</name>
</gene>
<evidence type="ECO:0000313" key="3">
    <source>
        <dbReference type="EMBL" id="KAH7165284.1"/>
    </source>
</evidence>